<evidence type="ECO:0008006" key="9">
    <source>
        <dbReference type="Google" id="ProtNLM"/>
    </source>
</evidence>
<protein>
    <recommendedName>
        <fullName evidence="9">Mitochondrial carrier protein</fullName>
    </recommendedName>
</protein>
<dbReference type="InterPro" id="IPR018108">
    <property type="entry name" value="MCP_transmembrane"/>
</dbReference>
<dbReference type="Pfam" id="PF00153">
    <property type="entry name" value="Mito_carr"/>
    <property type="match status" value="3"/>
</dbReference>
<dbReference type="GO" id="GO:0022857">
    <property type="term" value="F:transmembrane transporter activity"/>
    <property type="evidence" value="ECO:0007669"/>
    <property type="project" value="TreeGrafter"/>
</dbReference>
<comment type="similarity">
    <text evidence="1 6">Belongs to the mitochondrial carrier (TC 2.A.29) family.</text>
</comment>
<keyword evidence="2 6" id="KW-0813">Transport</keyword>
<keyword evidence="8" id="KW-1185">Reference proteome</keyword>
<dbReference type="PANTHER" id="PTHR45624">
    <property type="entry name" value="MITOCHONDRIAL BASIC AMINO ACIDS TRANSPORTER-RELATED"/>
    <property type="match status" value="1"/>
</dbReference>
<evidence type="ECO:0000313" key="7">
    <source>
        <dbReference type="EMBL" id="CAG7835264.1"/>
    </source>
</evidence>
<sequence>MDFLAGCGAGKQRMVGLVVGHPLDTIRVHQQTRGGNIFKAFRTIYRCGGAPAFFRGMTIPLFANGIISGIFFASFEQTVEMLLSWKDHMPPSKRSDFMNEEFCIKNTCEMIQLPKHETYVNTFIAGCVAGFCQSFVVSPVELTKIQLQTASRASVPDNTACIKRIYAGKGIKGFALGYRATIARDVYSNGVFMCVYKLIFDKTSQRTLSEGQISEHPLYPFFAGGAAGMAYWTVNMPLDVIKSKIQAQDPTKPYVYKGIVDCGKTMYRRGGLKSFYPGYVATIVRGFPVNGITLCEHEISKEVPGKLSVHPGKEKLH</sequence>
<comment type="caution">
    <text evidence="7">The sequence shown here is derived from an EMBL/GenBank/DDBJ whole genome shotgun (WGS) entry which is preliminary data.</text>
</comment>
<dbReference type="PROSITE" id="PS50920">
    <property type="entry name" value="SOLCAR"/>
    <property type="match status" value="3"/>
</dbReference>
<gene>
    <name evidence="7" type="ORF">AFUS01_LOCUS44661</name>
</gene>
<accession>A0A8J2LN20</accession>
<evidence type="ECO:0000256" key="6">
    <source>
        <dbReference type="RuleBase" id="RU000488"/>
    </source>
</evidence>
<keyword evidence="5" id="KW-0472">Membrane</keyword>
<feature type="repeat" description="Solcar" evidence="5">
    <location>
        <begin position="1"/>
        <end position="81"/>
    </location>
</feature>
<evidence type="ECO:0000256" key="4">
    <source>
        <dbReference type="ARBA" id="ARBA00022989"/>
    </source>
</evidence>
<reference evidence="7" key="1">
    <citation type="submission" date="2021-06" db="EMBL/GenBank/DDBJ databases">
        <authorList>
            <person name="Hodson N. C."/>
            <person name="Mongue J. A."/>
            <person name="Jaron S. K."/>
        </authorList>
    </citation>
    <scope>NUCLEOTIDE SEQUENCE</scope>
</reference>
<dbReference type="InterPro" id="IPR050567">
    <property type="entry name" value="Mitochondrial_Carrier"/>
</dbReference>
<keyword evidence="4" id="KW-1133">Transmembrane helix</keyword>
<keyword evidence="3" id="KW-0677">Repeat</keyword>
<proteinExistence type="inferred from homology"/>
<dbReference type="PANTHER" id="PTHR45624:SF10">
    <property type="entry name" value="SLC (SOLUTE CARRIER) HOMOLOG"/>
    <property type="match status" value="1"/>
</dbReference>
<dbReference type="OrthoDB" id="1924968at2759"/>
<dbReference type="GO" id="GO:0016020">
    <property type="term" value="C:membrane"/>
    <property type="evidence" value="ECO:0007669"/>
    <property type="project" value="UniProtKB-UniRule"/>
</dbReference>
<name>A0A8J2LN20_9HEXA</name>
<evidence type="ECO:0000256" key="2">
    <source>
        <dbReference type="ARBA" id="ARBA00022448"/>
    </source>
</evidence>
<dbReference type="AlphaFoldDB" id="A0A8J2LN20"/>
<evidence type="ECO:0000313" key="8">
    <source>
        <dbReference type="Proteomes" id="UP000708208"/>
    </source>
</evidence>
<organism evidence="7 8">
    <name type="scientific">Allacma fusca</name>
    <dbReference type="NCBI Taxonomy" id="39272"/>
    <lineage>
        <taxon>Eukaryota</taxon>
        <taxon>Metazoa</taxon>
        <taxon>Ecdysozoa</taxon>
        <taxon>Arthropoda</taxon>
        <taxon>Hexapoda</taxon>
        <taxon>Collembola</taxon>
        <taxon>Symphypleona</taxon>
        <taxon>Sminthuridae</taxon>
        <taxon>Allacma</taxon>
    </lineage>
</organism>
<evidence type="ECO:0000256" key="5">
    <source>
        <dbReference type="PROSITE-ProRule" id="PRU00282"/>
    </source>
</evidence>
<feature type="repeat" description="Solcar" evidence="5">
    <location>
        <begin position="215"/>
        <end position="303"/>
    </location>
</feature>
<evidence type="ECO:0000256" key="3">
    <source>
        <dbReference type="ARBA" id="ARBA00022737"/>
    </source>
</evidence>
<keyword evidence="5 6" id="KW-0812">Transmembrane</keyword>
<feature type="repeat" description="Solcar" evidence="5">
    <location>
        <begin position="117"/>
        <end position="202"/>
    </location>
</feature>
<dbReference type="Proteomes" id="UP000708208">
    <property type="component" value="Unassembled WGS sequence"/>
</dbReference>
<evidence type="ECO:0000256" key="1">
    <source>
        <dbReference type="ARBA" id="ARBA00006375"/>
    </source>
</evidence>
<dbReference type="EMBL" id="CAJVCH010570571">
    <property type="protein sequence ID" value="CAG7835264.1"/>
    <property type="molecule type" value="Genomic_DNA"/>
</dbReference>